<accession>A0A6J5LGV9</accession>
<proteinExistence type="predicted"/>
<gene>
    <name evidence="1" type="ORF">UFOVP257_199</name>
</gene>
<sequence length="65" mass="7998">MKITVDVYQGYVYEFEHPWPRKDIESWCQDNCTGEWAFQMLLHREHSTWKFSEPKDAELFSLRWA</sequence>
<name>A0A6J5LGV9_9CAUD</name>
<protein>
    <submittedName>
        <fullName evidence="1">Uncharacterized protein</fullName>
    </submittedName>
</protein>
<evidence type="ECO:0000313" key="1">
    <source>
        <dbReference type="EMBL" id="CAB4133451.1"/>
    </source>
</evidence>
<organism evidence="1">
    <name type="scientific">uncultured Caudovirales phage</name>
    <dbReference type="NCBI Taxonomy" id="2100421"/>
    <lineage>
        <taxon>Viruses</taxon>
        <taxon>Duplodnaviria</taxon>
        <taxon>Heunggongvirae</taxon>
        <taxon>Uroviricota</taxon>
        <taxon>Caudoviricetes</taxon>
        <taxon>Peduoviridae</taxon>
        <taxon>Maltschvirus</taxon>
        <taxon>Maltschvirus maltsch</taxon>
    </lineage>
</organism>
<dbReference type="EMBL" id="LR796274">
    <property type="protein sequence ID" value="CAB4133451.1"/>
    <property type="molecule type" value="Genomic_DNA"/>
</dbReference>
<reference evidence="1" key="1">
    <citation type="submission" date="2020-04" db="EMBL/GenBank/DDBJ databases">
        <authorList>
            <person name="Chiriac C."/>
            <person name="Salcher M."/>
            <person name="Ghai R."/>
            <person name="Kavagutti S V."/>
        </authorList>
    </citation>
    <scope>NUCLEOTIDE SEQUENCE</scope>
</reference>